<accession>A0A146M210</accession>
<sequence>MVVAAVMDSKPELPAIFGEIDEIYKRIIKYELAIDAVRNVVGKGALSKEDEEHIMLVLNPSNISKREMDAIGLTDQNLKNFRLPDRNIPALKGLVEKELNETFDLLQKLENATNSINNRDLDIASQAAELQKVSTATKDNVHKLYKHLKILLGLHTTNRTSCVKKQLEALTLNASEIASSSGESEAAILKNIFHEATIDQLTFIKEDLEKELAAVTVQCDEKKKKLKKYEANEPQLLSLAATLAKLNEEIALKNMAL</sequence>
<gene>
    <name evidence="2" type="ORF">g.66332</name>
</gene>
<feature type="coiled-coil region" evidence="1">
    <location>
        <begin position="205"/>
        <end position="232"/>
    </location>
</feature>
<evidence type="ECO:0000313" key="2">
    <source>
        <dbReference type="EMBL" id="JAQ13469.1"/>
    </source>
</evidence>
<dbReference type="EMBL" id="GDHC01005160">
    <property type="protein sequence ID" value="JAQ13469.1"/>
    <property type="molecule type" value="Transcribed_RNA"/>
</dbReference>
<reference evidence="2" key="1">
    <citation type="journal article" date="2016" name="Gigascience">
        <title>De novo construction of an expanded transcriptome assembly for the western tarnished plant bug, Lygus hesperus.</title>
        <authorList>
            <person name="Tassone E.E."/>
            <person name="Geib S.M."/>
            <person name="Hall B."/>
            <person name="Fabrick J.A."/>
            <person name="Brent C.S."/>
            <person name="Hull J.J."/>
        </authorList>
    </citation>
    <scope>NUCLEOTIDE SEQUENCE</scope>
</reference>
<dbReference type="AlphaFoldDB" id="A0A146M210"/>
<protein>
    <submittedName>
        <fullName evidence="2">Uncharacterized protein</fullName>
    </submittedName>
</protein>
<evidence type="ECO:0000256" key="1">
    <source>
        <dbReference type="SAM" id="Coils"/>
    </source>
</evidence>
<keyword evidence="1" id="KW-0175">Coiled coil</keyword>
<organism evidence="2">
    <name type="scientific">Lygus hesperus</name>
    <name type="common">Western plant bug</name>
    <dbReference type="NCBI Taxonomy" id="30085"/>
    <lineage>
        <taxon>Eukaryota</taxon>
        <taxon>Metazoa</taxon>
        <taxon>Ecdysozoa</taxon>
        <taxon>Arthropoda</taxon>
        <taxon>Hexapoda</taxon>
        <taxon>Insecta</taxon>
        <taxon>Pterygota</taxon>
        <taxon>Neoptera</taxon>
        <taxon>Paraneoptera</taxon>
        <taxon>Hemiptera</taxon>
        <taxon>Heteroptera</taxon>
        <taxon>Panheteroptera</taxon>
        <taxon>Cimicomorpha</taxon>
        <taxon>Miridae</taxon>
        <taxon>Mirini</taxon>
        <taxon>Lygus</taxon>
    </lineage>
</organism>
<proteinExistence type="predicted"/>
<feature type="non-terminal residue" evidence="2">
    <location>
        <position position="257"/>
    </location>
</feature>
<name>A0A146M210_LYGHE</name>